<comment type="similarity">
    <text evidence="2">Belongs to the fimbrial protein family.</text>
</comment>
<dbReference type="InterPro" id="IPR050263">
    <property type="entry name" value="Bact_Fimbrial_Adh_Pro"/>
</dbReference>
<organism evidence="6 7">
    <name type="scientific">Serratia fonticola</name>
    <dbReference type="NCBI Taxonomy" id="47917"/>
    <lineage>
        <taxon>Bacteria</taxon>
        <taxon>Pseudomonadati</taxon>
        <taxon>Pseudomonadota</taxon>
        <taxon>Gammaproteobacteria</taxon>
        <taxon>Enterobacterales</taxon>
        <taxon>Yersiniaceae</taxon>
        <taxon>Serratia</taxon>
    </lineage>
</organism>
<comment type="subcellular location">
    <subcellularLocation>
        <location evidence="1">Fimbrium</location>
    </subcellularLocation>
</comment>
<dbReference type="Pfam" id="PF00419">
    <property type="entry name" value="Fimbrial"/>
    <property type="match status" value="1"/>
</dbReference>
<keyword evidence="3" id="KW-0732">Signal</keyword>
<evidence type="ECO:0000313" key="7">
    <source>
        <dbReference type="Proteomes" id="UP001224622"/>
    </source>
</evidence>
<dbReference type="InterPro" id="IPR000259">
    <property type="entry name" value="Adhesion_dom_fimbrial"/>
</dbReference>
<dbReference type="GO" id="GO:0009289">
    <property type="term" value="C:pilus"/>
    <property type="evidence" value="ECO:0007669"/>
    <property type="project" value="UniProtKB-SubCell"/>
</dbReference>
<gene>
    <name evidence="6" type="ORF">RDT67_11640</name>
</gene>
<dbReference type="Gene3D" id="2.60.40.1090">
    <property type="entry name" value="Fimbrial-type adhesion domain"/>
    <property type="match status" value="1"/>
</dbReference>
<proteinExistence type="inferred from homology"/>
<reference evidence="6" key="1">
    <citation type="submission" date="2023-08" db="EMBL/GenBank/DDBJ databases">
        <title>The Comparative Genomic Analysis of Yersiniaceae from Polar Regions.</title>
        <authorList>
            <person name="Goncharov A."/>
            <person name="Aslanov B."/>
            <person name="Kolodzhieva V."/>
            <person name="Azarov D."/>
            <person name="Mochov A."/>
            <person name="Lebedeva E."/>
        </authorList>
    </citation>
    <scope>NUCLEOTIDE SEQUENCE</scope>
    <source>
        <strain evidence="6">Vf</strain>
    </source>
</reference>
<accession>A0AAJ1YFM6</accession>
<evidence type="ECO:0000256" key="2">
    <source>
        <dbReference type="ARBA" id="ARBA00006671"/>
    </source>
</evidence>
<dbReference type="PANTHER" id="PTHR33420">
    <property type="entry name" value="FIMBRIAL SUBUNIT ELFA-RELATED"/>
    <property type="match status" value="1"/>
</dbReference>
<sequence length="384" mass="40508">MTTMQAAANRAVPRLTARVGNKIKLTLLLLLALVLAGIHTPAKAEGYVVNCTRNGGIYYQYFSTTTIQVGNDAQVGDLLGSWITSSDPSAWTCTPVVNNYPNAVVQMSTQGYPPYTVWGSKSVDGATYNVYNTAVKAGLGYVARWRYTIKGTTSAWQPLTIATGGQQDSTTSVTISNTDGPFTFGVDVQVLFVKTNNVLTAGTTSAFDPIYVRWKQVSNTSVGTQLGSGSYMIADFQAGRLITNVGGTCTTPDVAVTLPDVGRTQFTGINSTAGLTPFELKFNNCSSGMNLVQYSFAPTTSVANAANGVVVLNSNSTATGVGMQLLLTPATPVTFGTTYPLTSYDPSVSNGNYTLPLYAALYQTATAVTPGLVNSSITFTASYK</sequence>
<evidence type="ECO:0000256" key="4">
    <source>
        <dbReference type="ARBA" id="ARBA00023263"/>
    </source>
</evidence>
<dbReference type="InterPro" id="IPR036937">
    <property type="entry name" value="Adhesion_dom_fimbrial_sf"/>
</dbReference>
<dbReference type="Proteomes" id="UP001224622">
    <property type="component" value="Unassembled WGS sequence"/>
</dbReference>
<dbReference type="AlphaFoldDB" id="A0AAJ1YFM6"/>
<dbReference type="InterPro" id="IPR008966">
    <property type="entry name" value="Adhesion_dom_sf"/>
</dbReference>
<evidence type="ECO:0000256" key="1">
    <source>
        <dbReference type="ARBA" id="ARBA00004561"/>
    </source>
</evidence>
<protein>
    <submittedName>
        <fullName evidence="6">Fimbrial protein</fullName>
    </submittedName>
</protein>
<evidence type="ECO:0000259" key="5">
    <source>
        <dbReference type="Pfam" id="PF00419"/>
    </source>
</evidence>
<dbReference type="SUPFAM" id="SSF49401">
    <property type="entry name" value="Bacterial adhesins"/>
    <property type="match status" value="1"/>
</dbReference>
<evidence type="ECO:0000313" key="6">
    <source>
        <dbReference type="EMBL" id="MDQ9127084.1"/>
    </source>
</evidence>
<feature type="domain" description="Fimbrial-type adhesion" evidence="5">
    <location>
        <begin position="244"/>
        <end position="384"/>
    </location>
</feature>
<dbReference type="GO" id="GO:0043709">
    <property type="term" value="P:cell adhesion involved in single-species biofilm formation"/>
    <property type="evidence" value="ECO:0007669"/>
    <property type="project" value="TreeGrafter"/>
</dbReference>
<dbReference type="PANTHER" id="PTHR33420:SF3">
    <property type="entry name" value="FIMBRIAL SUBUNIT ELFA"/>
    <property type="match status" value="1"/>
</dbReference>
<dbReference type="EMBL" id="JAVIGA010000010">
    <property type="protein sequence ID" value="MDQ9127084.1"/>
    <property type="molecule type" value="Genomic_DNA"/>
</dbReference>
<comment type="caution">
    <text evidence="6">The sequence shown here is derived from an EMBL/GenBank/DDBJ whole genome shotgun (WGS) entry which is preliminary data.</text>
</comment>
<name>A0AAJ1YFM6_SERFO</name>
<evidence type="ECO:0000256" key="3">
    <source>
        <dbReference type="ARBA" id="ARBA00022729"/>
    </source>
</evidence>
<dbReference type="RefSeq" id="WP_024529048.1">
    <property type="nucleotide sequence ID" value="NZ_JAVIGA010000010.1"/>
</dbReference>
<keyword evidence="4" id="KW-0281">Fimbrium</keyword>